<dbReference type="GO" id="GO:0016787">
    <property type="term" value="F:hydrolase activity"/>
    <property type="evidence" value="ECO:0007669"/>
    <property type="project" value="UniProtKB-KW"/>
</dbReference>
<reference evidence="4" key="1">
    <citation type="journal article" date="2023" name="Mol. Phylogenet. Evol.">
        <title>Genome-scale phylogeny and comparative genomics of the fungal order Sordariales.</title>
        <authorList>
            <person name="Hensen N."/>
            <person name="Bonometti L."/>
            <person name="Westerberg I."/>
            <person name="Brannstrom I.O."/>
            <person name="Guillou S."/>
            <person name="Cros-Aarteil S."/>
            <person name="Calhoun S."/>
            <person name="Haridas S."/>
            <person name="Kuo A."/>
            <person name="Mondo S."/>
            <person name="Pangilinan J."/>
            <person name="Riley R."/>
            <person name="LaButti K."/>
            <person name="Andreopoulos B."/>
            <person name="Lipzen A."/>
            <person name="Chen C."/>
            <person name="Yan M."/>
            <person name="Daum C."/>
            <person name="Ng V."/>
            <person name="Clum A."/>
            <person name="Steindorff A."/>
            <person name="Ohm R.A."/>
            <person name="Martin F."/>
            <person name="Silar P."/>
            <person name="Natvig D.O."/>
            <person name="Lalanne C."/>
            <person name="Gautier V."/>
            <person name="Ament-Velasquez S.L."/>
            <person name="Kruys A."/>
            <person name="Hutchinson M.I."/>
            <person name="Powell A.J."/>
            <person name="Barry K."/>
            <person name="Miller A.N."/>
            <person name="Grigoriev I.V."/>
            <person name="Debuchy R."/>
            <person name="Gladieux P."/>
            <person name="Hiltunen Thoren M."/>
            <person name="Johannesson H."/>
        </authorList>
    </citation>
    <scope>NUCLEOTIDE SEQUENCE</scope>
    <source>
        <strain evidence="4">CBS 118394</strain>
    </source>
</reference>
<proteinExistence type="inferred from homology"/>
<accession>A0AAE0HTK6</accession>
<reference evidence="4" key="2">
    <citation type="submission" date="2023-06" db="EMBL/GenBank/DDBJ databases">
        <authorList>
            <consortium name="Lawrence Berkeley National Laboratory"/>
            <person name="Haridas S."/>
            <person name="Hensen N."/>
            <person name="Bonometti L."/>
            <person name="Westerberg I."/>
            <person name="Brannstrom I.O."/>
            <person name="Guillou S."/>
            <person name="Cros-Aarteil S."/>
            <person name="Calhoun S."/>
            <person name="Kuo A."/>
            <person name="Mondo S."/>
            <person name="Pangilinan J."/>
            <person name="Riley R."/>
            <person name="Labutti K."/>
            <person name="Andreopoulos B."/>
            <person name="Lipzen A."/>
            <person name="Chen C."/>
            <person name="Yanf M."/>
            <person name="Daum C."/>
            <person name="Ng V."/>
            <person name="Clum A."/>
            <person name="Steindorff A."/>
            <person name="Ohm R."/>
            <person name="Martin F."/>
            <person name="Silar P."/>
            <person name="Natvig D."/>
            <person name="Lalanne C."/>
            <person name="Gautier V."/>
            <person name="Ament-Velasquez S.L."/>
            <person name="Kruys A."/>
            <person name="Hutchinson M.I."/>
            <person name="Powell A.J."/>
            <person name="Barry K."/>
            <person name="Miller A.N."/>
            <person name="Grigoriev I.V."/>
            <person name="Debuchy R."/>
            <person name="Gladieux P."/>
            <person name="Thoren M.H."/>
            <person name="Johannesson H."/>
        </authorList>
    </citation>
    <scope>NUCLEOTIDE SEQUENCE</scope>
    <source>
        <strain evidence="4">CBS 118394</strain>
    </source>
</reference>
<evidence type="ECO:0000313" key="5">
    <source>
        <dbReference type="Proteomes" id="UP001283341"/>
    </source>
</evidence>
<keyword evidence="1 4" id="KW-0378">Hydrolase</keyword>
<dbReference type="Gene3D" id="3.40.50.1820">
    <property type="entry name" value="alpha/beta hydrolase"/>
    <property type="match status" value="1"/>
</dbReference>
<dbReference type="PANTHER" id="PTHR43329">
    <property type="entry name" value="EPOXIDE HYDROLASE"/>
    <property type="match status" value="1"/>
</dbReference>
<dbReference type="PRINTS" id="PR00412">
    <property type="entry name" value="EPOXHYDRLASE"/>
</dbReference>
<dbReference type="InterPro" id="IPR029058">
    <property type="entry name" value="AB_hydrolase_fold"/>
</dbReference>
<dbReference type="SUPFAM" id="SSF53474">
    <property type="entry name" value="alpha/beta-Hydrolases"/>
    <property type="match status" value="1"/>
</dbReference>
<comment type="similarity">
    <text evidence="2">Belongs to the AB hydrolase superfamily. Epoxide hydrolase family.</text>
</comment>
<dbReference type="AlphaFoldDB" id="A0AAE0HTK6"/>
<evidence type="ECO:0000256" key="1">
    <source>
        <dbReference type="ARBA" id="ARBA00022801"/>
    </source>
</evidence>
<dbReference type="InterPro" id="IPR000073">
    <property type="entry name" value="AB_hydrolase_1"/>
</dbReference>
<name>A0AAE0HTK6_9PEZI</name>
<comment type="caution">
    <text evidence="4">The sequence shown here is derived from an EMBL/GenBank/DDBJ whole genome shotgun (WGS) entry which is preliminary data.</text>
</comment>
<protein>
    <submittedName>
        <fullName evidence="4">Alpha/beta hydrolase</fullName>
    </submittedName>
</protein>
<organism evidence="4 5">
    <name type="scientific">Apodospora peruviana</name>
    <dbReference type="NCBI Taxonomy" id="516989"/>
    <lineage>
        <taxon>Eukaryota</taxon>
        <taxon>Fungi</taxon>
        <taxon>Dikarya</taxon>
        <taxon>Ascomycota</taxon>
        <taxon>Pezizomycotina</taxon>
        <taxon>Sordariomycetes</taxon>
        <taxon>Sordariomycetidae</taxon>
        <taxon>Sordariales</taxon>
        <taxon>Lasiosphaeriaceae</taxon>
        <taxon>Apodospora</taxon>
    </lineage>
</organism>
<dbReference type="Proteomes" id="UP001283341">
    <property type="component" value="Unassembled WGS sequence"/>
</dbReference>
<dbReference type="EMBL" id="JAUEDM010000008">
    <property type="protein sequence ID" value="KAK3312639.1"/>
    <property type="molecule type" value="Genomic_DNA"/>
</dbReference>
<dbReference type="Pfam" id="PF12697">
    <property type="entry name" value="Abhydrolase_6"/>
    <property type="match status" value="1"/>
</dbReference>
<evidence type="ECO:0000313" key="4">
    <source>
        <dbReference type="EMBL" id="KAK3312639.1"/>
    </source>
</evidence>
<gene>
    <name evidence="4" type="ORF">B0H66DRAFT_643827</name>
</gene>
<feature type="domain" description="AB hydrolase-1" evidence="3">
    <location>
        <begin position="42"/>
        <end position="310"/>
    </location>
</feature>
<evidence type="ECO:0000259" key="3">
    <source>
        <dbReference type="Pfam" id="PF12697"/>
    </source>
</evidence>
<sequence>MSLETKSFYPSLQRNVTPTSCGSQLVSYSSDIGSKDGPILMLIHGYPQSAFIWRHIVPSLVTKYSVFIPELPGYGISSPVTTGDHSKKSVGTSILEALRAVFNVSPSAPRKVILGGHDRGGRICHRLGVDATEFLAVGIKPVAAIILDIVPTKVQYDIFSNPTYVKGYFHWPFLANVDVAVKMLSAFGGGKWVRHQLTLAGNEKGMSRIQADGAVDVYAALFEKEETLRGSCDDYAAAAGEDYKQQVEDQKAGRKLGLPTLVMVSAAGVGARSNAPEVWKDWVQEGTELSVVLVGEGVGHFLPEEAHDIVLEKMVEFLGKDV</sequence>
<keyword evidence="5" id="KW-1185">Reference proteome</keyword>
<dbReference type="InterPro" id="IPR000639">
    <property type="entry name" value="Epox_hydrolase-like"/>
</dbReference>
<evidence type="ECO:0000256" key="2">
    <source>
        <dbReference type="ARBA" id="ARBA00038334"/>
    </source>
</evidence>